<dbReference type="RefSeq" id="WP_132598469.1">
    <property type="nucleotide sequence ID" value="NZ_NRRP01000001.1"/>
</dbReference>
<dbReference type="GO" id="GO:0016740">
    <property type="term" value="F:transferase activity"/>
    <property type="evidence" value="ECO:0007669"/>
    <property type="project" value="UniProtKB-KW"/>
</dbReference>
<name>A0A4R2NYF1_RHOAD</name>
<sequence length="266" mass="30264">MTEITHLLITRFNLNYGDLYPYSEAWMDHRMGLFERYCLPSVARQSCTGFRWLVFFDRDRTRPREAAVRALLDRPGWAPVFVDSPSEMIESLRAQAPAQGLFLTTRLDNDDALHPDFVADVQARARMLADRPATLPAIVDAPLATWWQEGTARARQYRSQMVTPFATMVERPGPQGWETGAWGTGPRTVFIARHENLDKRVAHVDRLEAPRGLTVLHGQNVSNGRSRFGGAAGWLAKRVRNWRDRKSYLNRQDTAALLRDFGLAAN</sequence>
<dbReference type="EMBL" id="SLXL01000001">
    <property type="protein sequence ID" value="TCP27250.1"/>
    <property type="molecule type" value="Genomic_DNA"/>
</dbReference>
<protein>
    <submittedName>
        <fullName evidence="1">Putative rhamnosyltransferase</fullName>
    </submittedName>
</protein>
<comment type="caution">
    <text evidence="1">The sequence shown here is derived from an EMBL/GenBank/DDBJ whole genome shotgun (WGS) entry which is preliminary data.</text>
</comment>
<dbReference type="AlphaFoldDB" id="A0A4R2NYF1"/>
<dbReference type="Pfam" id="PF11316">
    <property type="entry name" value="Rhamno_transf"/>
    <property type="match status" value="1"/>
</dbReference>
<organism evidence="1 2">
    <name type="scientific">Rhodovulum adriaticum</name>
    <name type="common">Rhodopseudomonas adriatica</name>
    <dbReference type="NCBI Taxonomy" id="35804"/>
    <lineage>
        <taxon>Bacteria</taxon>
        <taxon>Pseudomonadati</taxon>
        <taxon>Pseudomonadota</taxon>
        <taxon>Alphaproteobacteria</taxon>
        <taxon>Rhodobacterales</taxon>
        <taxon>Paracoccaceae</taxon>
        <taxon>Rhodovulum</taxon>
    </lineage>
</organism>
<evidence type="ECO:0000313" key="1">
    <source>
        <dbReference type="EMBL" id="TCP27250.1"/>
    </source>
</evidence>
<proteinExistence type="predicted"/>
<keyword evidence="2" id="KW-1185">Reference proteome</keyword>
<gene>
    <name evidence="1" type="ORF">EV656_101153</name>
</gene>
<evidence type="ECO:0000313" key="2">
    <source>
        <dbReference type="Proteomes" id="UP000295733"/>
    </source>
</evidence>
<reference evidence="1 2" key="1">
    <citation type="submission" date="2019-03" db="EMBL/GenBank/DDBJ databases">
        <title>Genomic Encyclopedia of Type Strains, Phase IV (KMG-IV): sequencing the most valuable type-strain genomes for metagenomic binning, comparative biology and taxonomic classification.</title>
        <authorList>
            <person name="Goeker M."/>
        </authorList>
    </citation>
    <scope>NUCLEOTIDE SEQUENCE [LARGE SCALE GENOMIC DNA]</scope>
    <source>
        <strain evidence="1 2">DSM 2781</strain>
    </source>
</reference>
<dbReference type="OrthoDB" id="9771846at2"/>
<accession>A0A4R2NYF1</accession>
<keyword evidence="1" id="KW-0808">Transferase</keyword>
<dbReference type="InterPro" id="IPR021466">
    <property type="entry name" value="Put_rhamnosyl_transferase"/>
</dbReference>
<dbReference type="Proteomes" id="UP000295733">
    <property type="component" value="Unassembled WGS sequence"/>
</dbReference>